<keyword evidence="4" id="KW-0249">Electron transport</keyword>
<evidence type="ECO:0000256" key="5">
    <source>
        <dbReference type="ARBA" id="ARBA00023004"/>
    </source>
</evidence>
<evidence type="ECO:0000256" key="3">
    <source>
        <dbReference type="ARBA" id="ARBA00022723"/>
    </source>
</evidence>
<evidence type="ECO:0000256" key="4">
    <source>
        <dbReference type="ARBA" id="ARBA00022982"/>
    </source>
</evidence>
<organism evidence="11 12">
    <name type="scientific">Pseudaeromonas paramecii</name>
    <dbReference type="NCBI Taxonomy" id="2138166"/>
    <lineage>
        <taxon>Bacteria</taxon>
        <taxon>Pseudomonadati</taxon>
        <taxon>Pseudomonadota</taxon>
        <taxon>Gammaproteobacteria</taxon>
        <taxon>Aeromonadales</taxon>
        <taxon>Aeromonadaceae</taxon>
        <taxon>Pseudaeromonas</taxon>
    </lineage>
</organism>
<evidence type="ECO:0000256" key="8">
    <source>
        <dbReference type="ARBA" id="ARBA00039386"/>
    </source>
</evidence>
<proteinExistence type="inferred from homology"/>
<reference evidence="12" key="1">
    <citation type="journal article" date="2019" name="Int. J. Syst. Evol. Microbiol.">
        <title>The Global Catalogue of Microorganisms (GCM) 10K type strain sequencing project: providing services to taxonomists for standard genome sequencing and annotation.</title>
        <authorList>
            <consortium name="The Broad Institute Genomics Platform"/>
            <consortium name="The Broad Institute Genome Sequencing Center for Infectious Disease"/>
            <person name="Wu L."/>
            <person name="Ma J."/>
        </authorList>
    </citation>
    <scope>NUCLEOTIDE SEQUENCE [LARGE SCALE GENOMIC DNA]</scope>
    <source>
        <strain evidence="12">JCM 32226</strain>
    </source>
</reference>
<evidence type="ECO:0000256" key="1">
    <source>
        <dbReference type="ARBA" id="ARBA00022448"/>
    </source>
</evidence>
<dbReference type="PANTHER" id="PTHR37424:SF1">
    <property type="entry name" value="BACTERIOFERRITIN-ASSOCIATED FERREDOXIN"/>
    <property type="match status" value="1"/>
</dbReference>
<keyword evidence="3" id="KW-0479">Metal-binding</keyword>
<keyword evidence="1" id="KW-0813">Transport</keyword>
<protein>
    <recommendedName>
        <fullName evidence="8">Bacterioferritin-associated ferredoxin</fullName>
    </recommendedName>
</protein>
<evidence type="ECO:0000313" key="11">
    <source>
        <dbReference type="EMBL" id="GAA4504029.1"/>
    </source>
</evidence>
<keyword evidence="6" id="KW-0411">Iron-sulfur</keyword>
<evidence type="ECO:0000313" key="12">
    <source>
        <dbReference type="Proteomes" id="UP001501321"/>
    </source>
</evidence>
<keyword evidence="12" id="KW-1185">Reference proteome</keyword>
<sequence length="79" mass="8481">MYVCLCLGITEKQVQQAIADGAHSLSALRLKLGVGGECGRCRRALREQLHGRGILAASAQGNGQVIGIRERLQEPKRVA</sequence>
<evidence type="ECO:0000256" key="6">
    <source>
        <dbReference type="ARBA" id="ARBA00023014"/>
    </source>
</evidence>
<name>A0ABP8QK90_9GAMM</name>
<dbReference type="Pfam" id="PF04324">
    <property type="entry name" value="Fer2_BFD"/>
    <property type="match status" value="1"/>
</dbReference>
<dbReference type="InterPro" id="IPR052371">
    <property type="entry name" value="BFD-associated_ferredoxin"/>
</dbReference>
<accession>A0ABP8QK90</accession>
<evidence type="ECO:0000256" key="7">
    <source>
        <dbReference type="ARBA" id="ARBA00034078"/>
    </source>
</evidence>
<evidence type="ECO:0000256" key="2">
    <source>
        <dbReference type="ARBA" id="ARBA00022714"/>
    </source>
</evidence>
<feature type="domain" description="BFD-like [2Fe-2S]-binding" evidence="10">
    <location>
        <begin position="2"/>
        <end position="48"/>
    </location>
</feature>
<dbReference type="InterPro" id="IPR041854">
    <property type="entry name" value="BFD-like_2Fe2S-bd_dom_sf"/>
</dbReference>
<evidence type="ECO:0000259" key="10">
    <source>
        <dbReference type="Pfam" id="PF04324"/>
    </source>
</evidence>
<dbReference type="Proteomes" id="UP001501321">
    <property type="component" value="Unassembled WGS sequence"/>
</dbReference>
<dbReference type="RefSeq" id="WP_345014809.1">
    <property type="nucleotide sequence ID" value="NZ_BAABFC010000029.1"/>
</dbReference>
<dbReference type="EMBL" id="BAABFC010000029">
    <property type="protein sequence ID" value="GAA4504029.1"/>
    <property type="molecule type" value="Genomic_DNA"/>
</dbReference>
<comment type="similarity">
    <text evidence="9">Belongs to the Bfd family.</text>
</comment>
<gene>
    <name evidence="11" type="ORF">GCM10023095_31200</name>
</gene>
<keyword evidence="2" id="KW-0001">2Fe-2S</keyword>
<comment type="caution">
    <text evidence="11">The sequence shown here is derived from an EMBL/GenBank/DDBJ whole genome shotgun (WGS) entry which is preliminary data.</text>
</comment>
<dbReference type="Gene3D" id="1.10.10.1100">
    <property type="entry name" value="BFD-like [2Fe-2S]-binding domain"/>
    <property type="match status" value="1"/>
</dbReference>
<keyword evidence="5" id="KW-0408">Iron</keyword>
<evidence type="ECO:0000256" key="9">
    <source>
        <dbReference type="ARBA" id="ARBA00046332"/>
    </source>
</evidence>
<dbReference type="InterPro" id="IPR007419">
    <property type="entry name" value="BFD-like_2Fe2S-bd_dom"/>
</dbReference>
<dbReference type="PANTHER" id="PTHR37424">
    <property type="entry name" value="BACTERIOFERRITIN-ASSOCIATED FERREDOXIN"/>
    <property type="match status" value="1"/>
</dbReference>
<comment type="cofactor">
    <cofactor evidence="7">
        <name>[2Fe-2S] cluster</name>
        <dbReference type="ChEBI" id="CHEBI:190135"/>
    </cofactor>
</comment>